<gene>
    <name evidence="1" type="ORF">KHLLAP_LOCUS1803</name>
</gene>
<proteinExistence type="predicted"/>
<dbReference type="AlphaFoldDB" id="A0AAI8VAG9"/>
<evidence type="ECO:0000313" key="1">
    <source>
        <dbReference type="EMBL" id="CAJ2501335.1"/>
    </source>
</evidence>
<accession>A0AAI8VAG9</accession>
<sequence>MGEVKIGEGQEEAWTAGLATCAGVAMTIISSKHGKIEYKKVVAHIVPDFGKWALDRRTDGEDWVEIGWRKQLDELKKLWHKVDGGHGDEVQAVINMVDLSQWAEGNMGPFPKKDRPMKDVVKEAYDVLIEEVKELVGFAPQIVRHDWARLEWPLNSICASPTNEIWANGELVPTSKETGN</sequence>
<comment type="caution">
    <text evidence="1">The sequence shown here is derived from an EMBL/GenBank/DDBJ whole genome shotgun (WGS) entry which is preliminary data.</text>
</comment>
<organism evidence="1 2">
    <name type="scientific">Anthostomella pinea</name>
    <dbReference type="NCBI Taxonomy" id="933095"/>
    <lineage>
        <taxon>Eukaryota</taxon>
        <taxon>Fungi</taxon>
        <taxon>Dikarya</taxon>
        <taxon>Ascomycota</taxon>
        <taxon>Pezizomycotina</taxon>
        <taxon>Sordariomycetes</taxon>
        <taxon>Xylariomycetidae</taxon>
        <taxon>Xylariales</taxon>
        <taxon>Xylariaceae</taxon>
        <taxon>Anthostomella</taxon>
    </lineage>
</organism>
<name>A0AAI8VAG9_9PEZI</name>
<keyword evidence="2" id="KW-1185">Reference proteome</keyword>
<dbReference type="EMBL" id="CAUWAG010000003">
    <property type="protein sequence ID" value="CAJ2501335.1"/>
    <property type="molecule type" value="Genomic_DNA"/>
</dbReference>
<protein>
    <submittedName>
        <fullName evidence="1">Uu.00g041880.m01.CDS01</fullName>
    </submittedName>
</protein>
<evidence type="ECO:0000313" key="2">
    <source>
        <dbReference type="Proteomes" id="UP001295740"/>
    </source>
</evidence>
<dbReference type="Proteomes" id="UP001295740">
    <property type="component" value="Unassembled WGS sequence"/>
</dbReference>
<reference evidence="1" key="1">
    <citation type="submission" date="2023-10" db="EMBL/GenBank/DDBJ databases">
        <authorList>
            <person name="Hackl T."/>
        </authorList>
    </citation>
    <scope>NUCLEOTIDE SEQUENCE</scope>
</reference>